<protein>
    <submittedName>
        <fullName evidence="1">Uncharacterized protein</fullName>
    </submittedName>
</protein>
<dbReference type="STRING" id="1652495.ccrud_12080"/>
<dbReference type="Proteomes" id="UP000076929">
    <property type="component" value="Chromosome"/>
</dbReference>
<name>A0A172QW37_9CORY</name>
<dbReference type="KEGG" id="ccjz:ccrud_12080"/>
<proteinExistence type="predicted"/>
<organism evidence="1 2">
    <name type="scientific">Corynebacterium crudilactis</name>
    <dbReference type="NCBI Taxonomy" id="1652495"/>
    <lineage>
        <taxon>Bacteria</taxon>
        <taxon>Bacillati</taxon>
        <taxon>Actinomycetota</taxon>
        <taxon>Actinomycetes</taxon>
        <taxon>Mycobacteriales</taxon>
        <taxon>Corynebacteriaceae</taxon>
        <taxon>Corynebacterium</taxon>
    </lineage>
</organism>
<dbReference type="OrthoDB" id="4391084at2"/>
<dbReference type="RefSeq" id="WP_066568090.1">
    <property type="nucleotide sequence ID" value="NZ_CP015622.1"/>
</dbReference>
<dbReference type="AlphaFoldDB" id="A0A172QW37"/>
<reference evidence="1 2" key="1">
    <citation type="submission" date="2016-05" db="EMBL/GenBank/DDBJ databases">
        <title>Complete genome sequence of Corynebacterium crudilactis, a new Corynebacterium species isolated from raw cow's milk.</title>
        <authorList>
            <person name="Christian R."/>
            <person name="Zimmermann J."/>
            <person name="Lipski A."/>
            <person name="Kalinowski J."/>
        </authorList>
    </citation>
    <scope>NUCLEOTIDE SEQUENCE [LARGE SCALE GENOMIC DNA]</scope>
    <source>
        <strain evidence="1 2">JZ16</strain>
    </source>
</reference>
<sequence length="609" mass="68990">MRSFQSILDLLNSASLVASKIVLERVEKQRSHGSEWMMYPPFHPWASQKPLMVERKGLEMRVSRGSVDILRRIPGSRWEFSAGYPIPVFHPNHKVEVIGLTSYFMDSKTWLSELGGLDPADIAEETHADRPVLILPLRHVTLSIDAEHGIVLAAENTNERVHAVSVEFLDNWESPQWSGEVSVVEQEPLEQPEPANPSPLVMPDAPSAARSLRVLCPWGSVPDKQIGNQIALFLSFELDEPPHEQLMTTRRGYTEPGELYKDFRTYTFHSDGWNALVSTKKPLRREENLTGYFTHSSYSDINYRTYAVITAIYRHGSDAIIDVTLDGAQPPKFQEPLEQNSTSTCDGETFWLSDTGLPYVQGFHVDTGELIHEIPIPTFRDIQLEKGNQAREIKKHWAGGVIDYDGTTWELPHLNEVTETKPNIPAGWKLQHSFGNNFHALKHESLLSAGTESLHQAIYRSEPSCLVELDLGFLEIDSILHYGEKIYLRTISHFITFTTDLEILSVEVKGNPDMLYSPLSDLPPGTTPGLALRYDSLVGFREKDNVHAFHDPETTEKLTVAEFNTRSSIVEYASRTKIVISLKNPKNMLIDALFVWEPHLGWHQRQLAR</sequence>
<keyword evidence="2" id="KW-1185">Reference proteome</keyword>
<gene>
    <name evidence="1" type="ORF">ccrud_12080</name>
</gene>
<accession>A0A172QW37</accession>
<dbReference type="EMBL" id="CP015622">
    <property type="protein sequence ID" value="ANE04861.1"/>
    <property type="molecule type" value="Genomic_DNA"/>
</dbReference>
<evidence type="ECO:0000313" key="2">
    <source>
        <dbReference type="Proteomes" id="UP000076929"/>
    </source>
</evidence>
<evidence type="ECO:0000313" key="1">
    <source>
        <dbReference type="EMBL" id="ANE04861.1"/>
    </source>
</evidence>